<evidence type="ECO:0000313" key="2">
    <source>
        <dbReference type="Proteomes" id="UP000215694"/>
    </source>
</evidence>
<dbReference type="Gene3D" id="3.30.70.1120">
    <property type="entry name" value="TT1725-like"/>
    <property type="match status" value="1"/>
</dbReference>
<dbReference type="InterPro" id="IPR036746">
    <property type="entry name" value="TT1725-like_sf"/>
</dbReference>
<name>A0A371J816_9FIRM</name>
<dbReference type="PANTHER" id="PTHR36441">
    <property type="entry name" value="HYPOTHETICAL CYTOSOLIC PROTEIN"/>
    <property type="match status" value="1"/>
</dbReference>
<gene>
    <name evidence="1" type="ORF">CHL78_004545</name>
</gene>
<dbReference type="EMBL" id="NOJY02000005">
    <property type="protein sequence ID" value="RDY28808.1"/>
    <property type="molecule type" value="Genomic_DNA"/>
</dbReference>
<organism evidence="1 2">
    <name type="scientific">Romboutsia weinsteinii</name>
    <dbReference type="NCBI Taxonomy" id="2020949"/>
    <lineage>
        <taxon>Bacteria</taxon>
        <taxon>Bacillati</taxon>
        <taxon>Bacillota</taxon>
        <taxon>Clostridia</taxon>
        <taxon>Peptostreptococcales</taxon>
        <taxon>Peptostreptococcaceae</taxon>
        <taxon>Romboutsia</taxon>
    </lineage>
</organism>
<dbReference type="AlphaFoldDB" id="A0A371J816"/>
<evidence type="ECO:0000313" key="1">
    <source>
        <dbReference type="EMBL" id="RDY28808.1"/>
    </source>
</evidence>
<dbReference type="RefSeq" id="WP_094366625.1">
    <property type="nucleotide sequence ID" value="NZ_NOJY02000005.1"/>
</dbReference>
<dbReference type="InterPro" id="IPR007546">
    <property type="entry name" value="DUF503"/>
</dbReference>
<keyword evidence="2" id="KW-1185">Reference proteome</keyword>
<dbReference type="Pfam" id="PF04456">
    <property type="entry name" value="DUF503"/>
    <property type="match status" value="1"/>
</dbReference>
<dbReference type="Proteomes" id="UP000215694">
    <property type="component" value="Unassembled WGS sequence"/>
</dbReference>
<comment type="caution">
    <text evidence="1">The sequence shown here is derived from an EMBL/GenBank/DDBJ whole genome shotgun (WGS) entry which is preliminary data.</text>
</comment>
<dbReference type="PANTHER" id="PTHR36441:SF1">
    <property type="entry name" value="DUF503 DOMAIN-CONTAINING PROTEIN"/>
    <property type="match status" value="1"/>
</dbReference>
<dbReference type="SUPFAM" id="SSF103007">
    <property type="entry name" value="Hypothetical protein TT1725"/>
    <property type="match status" value="1"/>
</dbReference>
<dbReference type="OrthoDB" id="9809023at2"/>
<reference evidence="1 2" key="1">
    <citation type="journal article" date="2017" name="Genome Announc.">
        <title>Draft Genome Sequence of Romboutsia weinsteinii sp. nov. Strain CCRI-19649(T) Isolated from Surface Water.</title>
        <authorList>
            <person name="Maheux A.F."/>
            <person name="Boudreau D.K."/>
            <person name="Berube E."/>
            <person name="Boissinot M."/>
            <person name="Cantin P."/>
            <person name="Raymond F."/>
            <person name="Corbeil J."/>
            <person name="Omar R.F."/>
            <person name="Bergeron M.G."/>
        </authorList>
    </citation>
    <scope>NUCLEOTIDE SEQUENCE [LARGE SCALE GENOMIC DNA]</scope>
    <source>
        <strain evidence="1 2">CCRI-19649</strain>
    </source>
</reference>
<proteinExistence type="predicted"/>
<protein>
    <submittedName>
        <fullName evidence="1">DUF503 domain-containing protein</fullName>
    </submittedName>
</protein>
<accession>A0A371J816</accession>
<sequence length="95" mass="11074">MIILMMKIHLRANWVHSLKEKRMVVKSLVKRLQNAFNISVMEVENQDLHQRITIGICGVNLDKGQCDSSIEKIIYFIENNTDAEIIEIEEDVTKF</sequence>